<feature type="region of interest" description="Disordered" evidence="1">
    <location>
        <begin position="58"/>
        <end position="77"/>
    </location>
</feature>
<evidence type="ECO:0000313" key="2">
    <source>
        <dbReference type="EMBL" id="KAF8663897.1"/>
    </source>
</evidence>
<keyword evidence="3" id="KW-1185">Reference proteome</keyword>
<reference evidence="2" key="1">
    <citation type="submission" date="2020-07" db="EMBL/GenBank/DDBJ databases">
        <title>Genome sequence and genetic diversity analysis of an under-domesticated orphan crop, white fonio (Digitaria exilis).</title>
        <authorList>
            <person name="Bennetzen J.L."/>
            <person name="Chen S."/>
            <person name="Ma X."/>
            <person name="Wang X."/>
            <person name="Yssel A.E.J."/>
            <person name="Chaluvadi S.R."/>
            <person name="Johnson M."/>
            <person name="Gangashetty P."/>
            <person name="Hamidou F."/>
            <person name="Sanogo M.D."/>
            <person name="Zwaenepoel A."/>
            <person name="Wallace J."/>
            <person name="Van De Peer Y."/>
            <person name="Van Deynze A."/>
        </authorList>
    </citation>
    <scope>NUCLEOTIDE SEQUENCE</scope>
    <source>
        <tissue evidence="2">Leaves</tissue>
    </source>
</reference>
<organism evidence="2 3">
    <name type="scientific">Digitaria exilis</name>
    <dbReference type="NCBI Taxonomy" id="1010633"/>
    <lineage>
        <taxon>Eukaryota</taxon>
        <taxon>Viridiplantae</taxon>
        <taxon>Streptophyta</taxon>
        <taxon>Embryophyta</taxon>
        <taxon>Tracheophyta</taxon>
        <taxon>Spermatophyta</taxon>
        <taxon>Magnoliopsida</taxon>
        <taxon>Liliopsida</taxon>
        <taxon>Poales</taxon>
        <taxon>Poaceae</taxon>
        <taxon>PACMAD clade</taxon>
        <taxon>Panicoideae</taxon>
        <taxon>Panicodae</taxon>
        <taxon>Paniceae</taxon>
        <taxon>Anthephorinae</taxon>
        <taxon>Digitaria</taxon>
    </lineage>
</organism>
<proteinExistence type="predicted"/>
<protein>
    <submittedName>
        <fullName evidence="2">Uncharacterized protein</fullName>
    </submittedName>
</protein>
<accession>A0A835ANP4</accession>
<evidence type="ECO:0000256" key="1">
    <source>
        <dbReference type="SAM" id="MobiDB-lite"/>
    </source>
</evidence>
<evidence type="ECO:0000313" key="3">
    <source>
        <dbReference type="Proteomes" id="UP000636709"/>
    </source>
</evidence>
<dbReference type="AlphaFoldDB" id="A0A835ANP4"/>
<comment type="caution">
    <text evidence="2">The sequence shown here is derived from an EMBL/GenBank/DDBJ whole genome shotgun (WGS) entry which is preliminary data.</text>
</comment>
<gene>
    <name evidence="2" type="ORF">HU200_055235</name>
</gene>
<sequence length="111" mass="12199">MALGRKNARRLPPALHSCHQDCGLRARHCATWDRTTSRPPHLARGEGRADQDEHLACARVAPRRGRPPALRPSRQGRRAALRSSVLCDLCLGKSLTTTRTVLHLAPGQGRS</sequence>
<name>A0A835ANP4_9POAL</name>
<dbReference type="EMBL" id="JACEFO010002359">
    <property type="protein sequence ID" value="KAF8663897.1"/>
    <property type="molecule type" value="Genomic_DNA"/>
</dbReference>
<dbReference type="Proteomes" id="UP000636709">
    <property type="component" value="Unassembled WGS sequence"/>
</dbReference>